<name>A0A0V1KJB4_9BILA</name>
<proteinExistence type="predicted"/>
<dbReference type="EMBL" id="JYDW01000898">
    <property type="protein sequence ID" value="KRZ47355.1"/>
    <property type="molecule type" value="Genomic_DNA"/>
</dbReference>
<comment type="caution">
    <text evidence="1">The sequence shown here is derived from an EMBL/GenBank/DDBJ whole genome shotgun (WGS) entry which is preliminary data.</text>
</comment>
<protein>
    <submittedName>
        <fullName evidence="1">Uncharacterized protein</fullName>
    </submittedName>
</protein>
<accession>A0A0V1KJB4</accession>
<dbReference type="Proteomes" id="UP000054721">
    <property type="component" value="Unassembled WGS sequence"/>
</dbReference>
<gene>
    <name evidence="1" type="ORF">T02_1262</name>
</gene>
<keyword evidence="2" id="KW-1185">Reference proteome</keyword>
<reference evidence="1 2" key="1">
    <citation type="submission" date="2015-05" db="EMBL/GenBank/DDBJ databases">
        <title>Evolution of Trichinella species and genotypes.</title>
        <authorList>
            <person name="Korhonen P.K."/>
            <person name="Edoardo P."/>
            <person name="Giuseppe L.R."/>
            <person name="Gasser R.B."/>
        </authorList>
    </citation>
    <scope>NUCLEOTIDE SEQUENCE [LARGE SCALE GENOMIC DNA]</scope>
    <source>
        <strain evidence="1">ISS10</strain>
    </source>
</reference>
<sequence>MVHDQALTFAKPLIINSNNLGTGYRDMTQI</sequence>
<evidence type="ECO:0000313" key="1">
    <source>
        <dbReference type="EMBL" id="KRZ47355.1"/>
    </source>
</evidence>
<dbReference type="AlphaFoldDB" id="A0A0V1KJB4"/>
<evidence type="ECO:0000313" key="2">
    <source>
        <dbReference type="Proteomes" id="UP000054721"/>
    </source>
</evidence>
<organism evidence="1 2">
    <name type="scientific">Trichinella nativa</name>
    <dbReference type="NCBI Taxonomy" id="6335"/>
    <lineage>
        <taxon>Eukaryota</taxon>
        <taxon>Metazoa</taxon>
        <taxon>Ecdysozoa</taxon>
        <taxon>Nematoda</taxon>
        <taxon>Enoplea</taxon>
        <taxon>Dorylaimia</taxon>
        <taxon>Trichinellida</taxon>
        <taxon>Trichinellidae</taxon>
        <taxon>Trichinella</taxon>
    </lineage>
</organism>